<evidence type="ECO:0000256" key="1">
    <source>
        <dbReference type="SAM" id="SignalP"/>
    </source>
</evidence>
<evidence type="ECO:0000313" key="3">
    <source>
        <dbReference type="Proteomes" id="UP000030700"/>
    </source>
</evidence>
<dbReference type="HOGENOM" id="CLU_3388170_0_0_0"/>
<gene>
    <name evidence="2" type="ORF">U14_00952</name>
</gene>
<reference evidence="2 3" key="1">
    <citation type="journal article" date="2015" name="PeerJ">
        <title>First genomic representation of candidate bacterial phylum KSB3 points to enhanced environmental sensing as a trigger of wastewater bulking.</title>
        <authorList>
            <person name="Sekiguchi Y."/>
            <person name="Ohashi A."/>
            <person name="Parks D.H."/>
            <person name="Yamauchi T."/>
            <person name="Tyson G.W."/>
            <person name="Hugenholtz P."/>
        </authorList>
    </citation>
    <scope>NUCLEOTIDE SEQUENCE [LARGE SCALE GENOMIC DNA]</scope>
</reference>
<proteinExistence type="predicted"/>
<dbReference type="Proteomes" id="UP000030700">
    <property type="component" value="Unassembled WGS sequence"/>
</dbReference>
<dbReference type="EMBL" id="DF820455">
    <property type="protein sequence ID" value="GAK49728.1"/>
    <property type="molecule type" value="Genomic_DNA"/>
</dbReference>
<keyword evidence="1" id="KW-0732">Signal</keyword>
<organism evidence="2 3">
    <name type="scientific">Candidatus Moduliflexus flocculans</name>
    <dbReference type="NCBI Taxonomy" id="1499966"/>
    <lineage>
        <taxon>Bacteria</taxon>
        <taxon>Candidatus Moduliflexota</taxon>
        <taxon>Candidatus Moduliflexia</taxon>
        <taxon>Candidatus Moduliflexales</taxon>
        <taxon>Candidatus Moduliflexaceae</taxon>
    </lineage>
</organism>
<protein>
    <recommendedName>
        <fullName evidence="4">ABC transporter substrate-binding protein</fullName>
    </recommendedName>
</protein>
<evidence type="ECO:0008006" key="4">
    <source>
        <dbReference type="Google" id="ProtNLM"/>
    </source>
</evidence>
<name>A0A0S6VRB1_9BACT</name>
<accession>A0A0S6VRB1</accession>
<evidence type="ECO:0000313" key="2">
    <source>
        <dbReference type="EMBL" id="GAK49728.1"/>
    </source>
</evidence>
<dbReference type="STRING" id="1499966.U14_00952"/>
<keyword evidence="3" id="KW-1185">Reference proteome</keyword>
<feature type="chain" id="PRO_5006631406" description="ABC transporter substrate-binding protein" evidence="1">
    <location>
        <begin position="23"/>
        <end position="32"/>
    </location>
</feature>
<feature type="signal peptide" evidence="1">
    <location>
        <begin position="1"/>
        <end position="22"/>
    </location>
</feature>
<sequence length="32" mass="3662">MKKSLMLFLMTMLFAGAFQASAQEKTLTIWSH</sequence>
<dbReference type="AlphaFoldDB" id="A0A0S6VRB1"/>